<dbReference type="SUPFAM" id="SSF53178">
    <property type="entry name" value="Peptidyl-tRNA hydrolase-like"/>
    <property type="match status" value="1"/>
</dbReference>
<keyword evidence="3 6" id="KW-0378">Hydrolase</keyword>
<keyword evidence="2" id="KW-0820">tRNA-binding</keyword>
<evidence type="ECO:0000256" key="4">
    <source>
        <dbReference type="ARBA" id="ARBA00022884"/>
    </source>
</evidence>
<evidence type="ECO:0000256" key="5">
    <source>
        <dbReference type="ARBA" id="ARBA00038063"/>
    </source>
</evidence>
<dbReference type="HAMAP" id="MF_00083">
    <property type="entry name" value="Pept_tRNA_hydro_bact"/>
    <property type="match status" value="1"/>
</dbReference>
<proteinExistence type="inferred from homology"/>
<dbReference type="Pfam" id="PF01195">
    <property type="entry name" value="Pept_tRNA_hydro"/>
    <property type="match status" value="1"/>
</dbReference>
<gene>
    <name evidence="6" type="ORF">MNBD_PLANCTO03-1486</name>
</gene>
<accession>A0A3B1E123</accession>
<organism evidence="6">
    <name type="scientific">hydrothermal vent metagenome</name>
    <dbReference type="NCBI Taxonomy" id="652676"/>
    <lineage>
        <taxon>unclassified sequences</taxon>
        <taxon>metagenomes</taxon>
        <taxon>ecological metagenomes</taxon>
    </lineage>
</organism>
<dbReference type="InterPro" id="IPR036416">
    <property type="entry name" value="Pept_tRNA_hydro_sf"/>
</dbReference>
<evidence type="ECO:0000256" key="2">
    <source>
        <dbReference type="ARBA" id="ARBA00022555"/>
    </source>
</evidence>
<evidence type="ECO:0000256" key="3">
    <source>
        <dbReference type="ARBA" id="ARBA00022801"/>
    </source>
</evidence>
<dbReference type="PROSITE" id="PS01195">
    <property type="entry name" value="PEPT_TRNA_HYDROL_1"/>
    <property type="match status" value="1"/>
</dbReference>
<dbReference type="FunFam" id="3.40.50.1470:FF:000001">
    <property type="entry name" value="Peptidyl-tRNA hydrolase"/>
    <property type="match status" value="1"/>
</dbReference>
<dbReference type="CDD" id="cd00462">
    <property type="entry name" value="PTH"/>
    <property type="match status" value="1"/>
</dbReference>
<evidence type="ECO:0000256" key="1">
    <source>
        <dbReference type="ARBA" id="ARBA00013260"/>
    </source>
</evidence>
<dbReference type="PANTHER" id="PTHR17224:SF1">
    <property type="entry name" value="PEPTIDYL-TRNA HYDROLASE"/>
    <property type="match status" value="1"/>
</dbReference>
<comment type="similarity">
    <text evidence="5">Belongs to the PTH family.</text>
</comment>
<dbReference type="InterPro" id="IPR018171">
    <property type="entry name" value="Pept_tRNA_hydro_CS"/>
</dbReference>
<dbReference type="GO" id="GO:0004045">
    <property type="term" value="F:peptidyl-tRNA hydrolase activity"/>
    <property type="evidence" value="ECO:0007669"/>
    <property type="project" value="UniProtKB-EC"/>
</dbReference>
<dbReference type="Gene3D" id="3.40.50.1470">
    <property type="entry name" value="Peptidyl-tRNA hydrolase"/>
    <property type="match status" value="1"/>
</dbReference>
<dbReference type="AlphaFoldDB" id="A0A3B1E123"/>
<evidence type="ECO:0000313" key="6">
    <source>
        <dbReference type="EMBL" id="VAX42638.1"/>
    </source>
</evidence>
<dbReference type="PANTHER" id="PTHR17224">
    <property type="entry name" value="PEPTIDYL-TRNA HYDROLASE"/>
    <property type="match status" value="1"/>
</dbReference>
<dbReference type="EMBL" id="UOGK01000731">
    <property type="protein sequence ID" value="VAX42638.1"/>
    <property type="molecule type" value="Genomic_DNA"/>
</dbReference>
<keyword evidence="4" id="KW-0694">RNA-binding</keyword>
<dbReference type="EC" id="3.1.1.29" evidence="1"/>
<protein>
    <recommendedName>
        <fullName evidence="1">peptidyl-tRNA hydrolase</fullName>
        <ecNumber evidence="1">3.1.1.29</ecNumber>
    </recommendedName>
</protein>
<dbReference type="InterPro" id="IPR001328">
    <property type="entry name" value="Pept_tRNA_hydro"/>
</dbReference>
<dbReference type="GO" id="GO:0000049">
    <property type="term" value="F:tRNA binding"/>
    <property type="evidence" value="ECO:0007669"/>
    <property type="project" value="UniProtKB-KW"/>
</dbReference>
<dbReference type="NCBIfam" id="TIGR00447">
    <property type="entry name" value="pth"/>
    <property type="match status" value="1"/>
</dbReference>
<sequence length="206" mass="21758">MKLIVGLGNPGTQYSKTRHNAGFLAVDRLVDRHSAGAVVKARFSGDCVEASIAATKCLLLKPMTFMNLSGQSVLQAMQFYKLPMEDLLVITDDLALPVGSVRLRASGGAGGHNGLSDIERRLGSGEYARCRIGIGPKPPMFDQAAFVLSRFTEEESDGLSSSIEAAADAVEECVASGIDAAMNRFNTKLKPPLATDGDIDPGWGAA</sequence>
<reference evidence="6" key="1">
    <citation type="submission" date="2018-06" db="EMBL/GenBank/DDBJ databases">
        <authorList>
            <person name="Zhirakovskaya E."/>
        </authorList>
    </citation>
    <scope>NUCLEOTIDE SEQUENCE</scope>
</reference>
<name>A0A3B1E123_9ZZZZ</name>